<sequence length="410" mass="45811">MDHNHVKKLDRGVVLQNLFLLSISLIFFPILPGVSETQPILLLLLGGLCLLTGRMSVNIYAALLYYFFILFLMVLFLSDFNSEYLAEVSKLLLVLLLVVLAYPWIGFGSKGFYKLFIAAHLLIAVLAMLGLTAWMESYFGRYTTLEGGRGISYLASEPSYAATYIFYVALVYTLGLNKGIFNSRVMQVMLLLILLSTYSLMGFLFFVLILAVDISLGRMYKKIIMGVLAVLGGALFFVTVDRVSTELIPLATSVFSSDEGVLQLALGFPSASTRFILNGVAILDGLQRVFYFPTISFNGALPTILSDYGLGPVLYQHEVIGALYKAGVELKPQALFPYVVYMFGVLAIPLLLNPLSVAFKVLGQRKYLFFMVCLALIFIFFFYQSQYVNPIQFFVFIIIHKFLKKTEGVV</sequence>
<dbReference type="RefSeq" id="WP_273911990.1">
    <property type="nucleotide sequence ID" value="NZ_JAMDGX010000048.1"/>
</dbReference>
<dbReference type="Proteomes" id="UP001148203">
    <property type="component" value="Unassembled WGS sequence"/>
</dbReference>
<feature type="transmembrane region" description="Helical" evidence="1">
    <location>
        <begin position="12"/>
        <end position="31"/>
    </location>
</feature>
<accession>A0ABT5NVG2</accession>
<feature type="transmembrane region" description="Helical" evidence="1">
    <location>
        <begin position="84"/>
        <end position="105"/>
    </location>
</feature>
<evidence type="ECO:0008006" key="4">
    <source>
        <dbReference type="Google" id="ProtNLM"/>
    </source>
</evidence>
<name>A0ABT5NVG2_9PSED</name>
<comment type="caution">
    <text evidence="2">The sequence shown here is derived from an EMBL/GenBank/DDBJ whole genome shotgun (WGS) entry which is preliminary data.</text>
</comment>
<proteinExistence type="predicted"/>
<feature type="transmembrane region" description="Helical" evidence="1">
    <location>
        <begin position="367"/>
        <end position="383"/>
    </location>
</feature>
<keyword evidence="1" id="KW-1133">Transmembrane helix</keyword>
<keyword evidence="3" id="KW-1185">Reference proteome</keyword>
<feature type="transmembrane region" description="Helical" evidence="1">
    <location>
        <begin position="223"/>
        <end position="240"/>
    </location>
</feature>
<feature type="transmembrane region" description="Helical" evidence="1">
    <location>
        <begin position="159"/>
        <end position="176"/>
    </location>
</feature>
<dbReference type="EMBL" id="JAMDGY010000052">
    <property type="protein sequence ID" value="MDD0992170.1"/>
    <property type="molecule type" value="Genomic_DNA"/>
</dbReference>
<feature type="transmembrane region" description="Helical" evidence="1">
    <location>
        <begin position="60"/>
        <end position="78"/>
    </location>
</feature>
<evidence type="ECO:0000313" key="3">
    <source>
        <dbReference type="Proteomes" id="UP001148203"/>
    </source>
</evidence>
<organism evidence="2 3">
    <name type="scientific">Pseudomonas fontis</name>
    <dbReference type="NCBI Taxonomy" id="2942633"/>
    <lineage>
        <taxon>Bacteria</taxon>
        <taxon>Pseudomonadati</taxon>
        <taxon>Pseudomonadota</taxon>
        <taxon>Gammaproteobacteria</taxon>
        <taxon>Pseudomonadales</taxon>
        <taxon>Pseudomonadaceae</taxon>
        <taxon>Pseudomonas</taxon>
    </lineage>
</organism>
<feature type="transmembrane region" description="Helical" evidence="1">
    <location>
        <begin position="188"/>
        <end position="211"/>
    </location>
</feature>
<reference evidence="2 3" key="1">
    <citation type="submission" date="2022-05" db="EMBL/GenBank/DDBJ databases">
        <title>Novel Pseudomonas spp. Isolated from a Rainbow Trout Aquaculture Facility.</title>
        <authorList>
            <person name="Testerman T."/>
            <person name="Graf J."/>
        </authorList>
    </citation>
    <scope>NUCLEOTIDE SEQUENCE [LARGE SCALE GENOMIC DNA]</scope>
    <source>
        <strain evidence="2 3">ID681</strain>
    </source>
</reference>
<gene>
    <name evidence="2" type="ORF">M5G11_16680</name>
</gene>
<protein>
    <recommendedName>
        <fullName evidence="4">Wzy</fullName>
    </recommendedName>
</protein>
<feature type="transmembrane region" description="Helical" evidence="1">
    <location>
        <begin position="112"/>
        <end position="135"/>
    </location>
</feature>
<evidence type="ECO:0000256" key="1">
    <source>
        <dbReference type="SAM" id="Phobius"/>
    </source>
</evidence>
<keyword evidence="1" id="KW-0472">Membrane</keyword>
<keyword evidence="1" id="KW-0812">Transmembrane</keyword>
<feature type="transmembrane region" description="Helical" evidence="1">
    <location>
        <begin position="335"/>
        <end position="355"/>
    </location>
</feature>
<evidence type="ECO:0000313" key="2">
    <source>
        <dbReference type="EMBL" id="MDD0992170.1"/>
    </source>
</evidence>